<dbReference type="HAMAP" id="MF_00083">
    <property type="entry name" value="Pept_tRNA_hydro_bact"/>
    <property type="match status" value="1"/>
</dbReference>
<comment type="similarity">
    <text evidence="5 7 9">Belongs to the PTH family.</text>
</comment>
<comment type="function">
    <text evidence="7">Hydrolyzes ribosome-free peptidyl-tRNAs (with 1 or more amino acids incorporated), which drop off the ribosome during protein synthesis, or as a result of ribosome stalling.</text>
</comment>
<evidence type="ECO:0000256" key="2">
    <source>
        <dbReference type="ARBA" id="ARBA00022555"/>
    </source>
</evidence>
<protein>
    <recommendedName>
        <fullName evidence="6 7">Peptidyl-tRNA hydrolase</fullName>
        <shortName evidence="7">Pth</shortName>
        <ecNumber evidence="1 7">3.1.1.29</ecNumber>
    </recommendedName>
</protein>
<evidence type="ECO:0000256" key="8">
    <source>
        <dbReference type="RuleBase" id="RU000673"/>
    </source>
</evidence>
<comment type="catalytic activity">
    <reaction evidence="7 8">
        <text>an N-acyl-L-alpha-aminoacyl-tRNA + H2O = an N-acyl-L-amino acid + a tRNA + H(+)</text>
        <dbReference type="Rhea" id="RHEA:54448"/>
        <dbReference type="Rhea" id="RHEA-COMP:10123"/>
        <dbReference type="Rhea" id="RHEA-COMP:13883"/>
        <dbReference type="ChEBI" id="CHEBI:15377"/>
        <dbReference type="ChEBI" id="CHEBI:15378"/>
        <dbReference type="ChEBI" id="CHEBI:59874"/>
        <dbReference type="ChEBI" id="CHEBI:78442"/>
        <dbReference type="ChEBI" id="CHEBI:138191"/>
        <dbReference type="EC" id="3.1.1.29"/>
    </reaction>
</comment>
<dbReference type="GO" id="GO:0072344">
    <property type="term" value="P:rescue of stalled ribosome"/>
    <property type="evidence" value="ECO:0007669"/>
    <property type="project" value="UniProtKB-UniRule"/>
</dbReference>
<dbReference type="SUPFAM" id="SSF53178">
    <property type="entry name" value="Peptidyl-tRNA hydrolase-like"/>
    <property type="match status" value="1"/>
</dbReference>
<dbReference type="GO" id="GO:0000049">
    <property type="term" value="F:tRNA binding"/>
    <property type="evidence" value="ECO:0007669"/>
    <property type="project" value="UniProtKB-UniRule"/>
</dbReference>
<evidence type="ECO:0000256" key="5">
    <source>
        <dbReference type="ARBA" id="ARBA00038063"/>
    </source>
</evidence>
<dbReference type="GO" id="GO:0004045">
    <property type="term" value="F:peptidyl-tRNA hydrolase activity"/>
    <property type="evidence" value="ECO:0007669"/>
    <property type="project" value="UniProtKB-UniRule"/>
</dbReference>
<dbReference type="Pfam" id="PF01195">
    <property type="entry name" value="Pept_tRNA_hydro"/>
    <property type="match status" value="1"/>
</dbReference>
<feature type="binding site" evidence="7">
    <location>
        <position position="14"/>
    </location>
    <ligand>
        <name>tRNA</name>
        <dbReference type="ChEBI" id="CHEBI:17843"/>
    </ligand>
</feature>
<evidence type="ECO:0000313" key="10">
    <source>
        <dbReference type="EMBL" id="QQL46348.1"/>
    </source>
</evidence>
<evidence type="ECO:0000256" key="6">
    <source>
        <dbReference type="ARBA" id="ARBA00050038"/>
    </source>
</evidence>
<proteinExistence type="inferred from homology"/>
<evidence type="ECO:0000256" key="7">
    <source>
        <dbReference type="HAMAP-Rule" id="MF_00083"/>
    </source>
</evidence>
<comment type="function">
    <text evidence="7">Catalyzes the release of premature peptidyl moieties from peptidyl-tRNA molecules trapped in stalled 50S ribosomal subunits, and thus maintains levels of free tRNAs and 50S ribosomes.</text>
</comment>
<comment type="subunit">
    <text evidence="7">Monomer.</text>
</comment>
<organism evidence="10 11">
    <name type="scientific">Sulfuriroseicoccus oceanibius</name>
    <dbReference type="NCBI Taxonomy" id="2707525"/>
    <lineage>
        <taxon>Bacteria</taxon>
        <taxon>Pseudomonadati</taxon>
        <taxon>Verrucomicrobiota</taxon>
        <taxon>Verrucomicrobiia</taxon>
        <taxon>Verrucomicrobiales</taxon>
        <taxon>Verrucomicrobiaceae</taxon>
        <taxon>Sulfuriroseicoccus</taxon>
    </lineage>
</organism>
<dbReference type="GO" id="GO:0006515">
    <property type="term" value="P:protein quality control for misfolded or incompletely synthesized proteins"/>
    <property type="evidence" value="ECO:0007669"/>
    <property type="project" value="UniProtKB-UniRule"/>
</dbReference>
<feature type="site" description="Stabilizes the basic form of H active site to accept a proton" evidence="7">
    <location>
        <position position="90"/>
    </location>
</feature>
<keyword evidence="3 7" id="KW-0378">Hydrolase</keyword>
<dbReference type="NCBIfam" id="TIGR00447">
    <property type="entry name" value="pth"/>
    <property type="match status" value="1"/>
</dbReference>
<dbReference type="KEGG" id="soa:G3M56_002685"/>
<dbReference type="PROSITE" id="PS01195">
    <property type="entry name" value="PEPT_TRNA_HYDROL_1"/>
    <property type="match status" value="1"/>
</dbReference>
<dbReference type="Proteomes" id="UP000475117">
    <property type="component" value="Chromosome"/>
</dbReference>
<keyword evidence="7" id="KW-0963">Cytoplasm</keyword>
<dbReference type="InterPro" id="IPR036416">
    <property type="entry name" value="Pept_tRNA_hydro_sf"/>
</dbReference>
<sequence length="194" mass="21288">MQLVVGLGNPGRKYAETRHNVGFMVVDELARKYGVEFKPELRWKSEVAKLPGTNIWLVKPLTFMNLSGEAIGALARFRKLDAASVLLVYDDMDLELGRLRIRRKGSAGGHNGVKSAIQHLGTDAIPRVKFGIGRHIAGREQTRVVGHVLGKFSPDERSELEFSLTRAIDAILCACNSGVIEAMNAYNASPTDSQ</sequence>
<dbReference type="Gene3D" id="3.40.50.1470">
    <property type="entry name" value="Peptidyl-tRNA hydrolase"/>
    <property type="match status" value="1"/>
</dbReference>
<keyword evidence="11" id="KW-1185">Reference proteome</keyword>
<dbReference type="InterPro" id="IPR001328">
    <property type="entry name" value="Pept_tRNA_hydro"/>
</dbReference>
<reference evidence="10 11" key="1">
    <citation type="submission" date="2020-12" db="EMBL/GenBank/DDBJ databases">
        <title>Sulforoseuscoccus oceanibium gen. nov., sp. nov., a representative of the phylum Verrucomicrobia with special cytoplasmic membrane, and proposal of Sulforoseuscoccusaceae fam. nov.</title>
        <authorList>
            <person name="Xi F."/>
        </authorList>
    </citation>
    <scope>NUCLEOTIDE SEQUENCE [LARGE SCALE GENOMIC DNA]</scope>
    <source>
        <strain evidence="10 11">T37</strain>
    </source>
</reference>
<feature type="binding site" evidence="7">
    <location>
        <position position="65"/>
    </location>
    <ligand>
        <name>tRNA</name>
        <dbReference type="ChEBI" id="CHEBI:17843"/>
    </ligand>
</feature>
<dbReference type="InterPro" id="IPR018171">
    <property type="entry name" value="Pept_tRNA_hydro_CS"/>
</dbReference>
<evidence type="ECO:0000256" key="1">
    <source>
        <dbReference type="ARBA" id="ARBA00013260"/>
    </source>
</evidence>
<keyword evidence="4 7" id="KW-0694">RNA-binding</keyword>
<dbReference type="EMBL" id="CP066776">
    <property type="protein sequence ID" value="QQL46348.1"/>
    <property type="molecule type" value="Genomic_DNA"/>
</dbReference>
<keyword evidence="2 7" id="KW-0820">tRNA-binding</keyword>
<name>A0A7T7F460_9BACT</name>
<evidence type="ECO:0000256" key="4">
    <source>
        <dbReference type="ARBA" id="ARBA00022884"/>
    </source>
</evidence>
<evidence type="ECO:0000256" key="3">
    <source>
        <dbReference type="ARBA" id="ARBA00022801"/>
    </source>
</evidence>
<feature type="binding site" evidence="7">
    <location>
        <position position="63"/>
    </location>
    <ligand>
        <name>tRNA</name>
        <dbReference type="ChEBI" id="CHEBI:17843"/>
    </ligand>
</feature>
<dbReference type="AlphaFoldDB" id="A0A7T7F460"/>
<accession>A0A7T7F460</accession>
<feature type="binding site" evidence="7">
    <location>
        <position position="111"/>
    </location>
    <ligand>
        <name>tRNA</name>
        <dbReference type="ChEBI" id="CHEBI:17843"/>
    </ligand>
</feature>
<feature type="active site" description="Proton acceptor" evidence="7">
    <location>
        <position position="19"/>
    </location>
</feature>
<evidence type="ECO:0000256" key="9">
    <source>
        <dbReference type="RuleBase" id="RU004320"/>
    </source>
</evidence>
<dbReference type="PANTHER" id="PTHR17224:SF1">
    <property type="entry name" value="PEPTIDYL-TRNA HYDROLASE"/>
    <property type="match status" value="1"/>
</dbReference>
<evidence type="ECO:0000313" key="11">
    <source>
        <dbReference type="Proteomes" id="UP000475117"/>
    </source>
</evidence>
<comment type="subcellular location">
    <subcellularLocation>
        <location evidence="7">Cytoplasm</location>
    </subcellularLocation>
</comment>
<feature type="site" description="Discriminates between blocked and unblocked aminoacyl-tRNA" evidence="7">
    <location>
        <position position="9"/>
    </location>
</feature>
<dbReference type="PANTHER" id="PTHR17224">
    <property type="entry name" value="PEPTIDYL-TRNA HYDROLASE"/>
    <property type="match status" value="1"/>
</dbReference>
<gene>
    <name evidence="7" type="primary">pth</name>
    <name evidence="10" type="ORF">G3M56_002685</name>
</gene>
<dbReference type="GO" id="GO:0005737">
    <property type="term" value="C:cytoplasm"/>
    <property type="evidence" value="ECO:0007669"/>
    <property type="project" value="UniProtKB-SubCell"/>
</dbReference>
<dbReference type="CDD" id="cd00462">
    <property type="entry name" value="PTH"/>
    <property type="match status" value="1"/>
</dbReference>
<dbReference type="EC" id="3.1.1.29" evidence="1 7"/>
<dbReference type="FunFam" id="3.40.50.1470:FF:000001">
    <property type="entry name" value="Peptidyl-tRNA hydrolase"/>
    <property type="match status" value="1"/>
</dbReference>